<reference evidence="1 2" key="1">
    <citation type="submission" date="2020-08" db="EMBL/GenBank/DDBJ databases">
        <title>Genomic Encyclopedia of Type Strains, Phase IV (KMG-IV): sequencing the most valuable type-strain genomes for metagenomic binning, comparative biology and taxonomic classification.</title>
        <authorList>
            <person name="Goeker M."/>
        </authorList>
    </citation>
    <scope>NUCLEOTIDE SEQUENCE [LARGE SCALE GENOMIC DNA]</scope>
    <source>
        <strain evidence="1 2">DSM 100039</strain>
    </source>
</reference>
<dbReference type="InterPro" id="IPR011042">
    <property type="entry name" value="6-blade_b-propeller_TolB-like"/>
</dbReference>
<comment type="caution">
    <text evidence="1">The sequence shown here is derived from an EMBL/GenBank/DDBJ whole genome shotgun (WGS) entry which is preliminary data.</text>
</comment>
<evidence type="ECO:0000313" key="1">
    <source>
        <dbReference type="EMBL" id="MBB6411948.1"/>
    </source>
</evidence>
<evidence type="ECO:0000313" key="2">
    <source>
        <dbReference type="Proteomes" id="UP000556329"/>
    </source>
</evidence>
<gene>
    <name evidence="1" type="ORF">HNQ71_004636</name>
</gene>
<proteinExistence type="predicted"/>
<dbReference type="Proteomes" id="UP000556329">
    <property type="component" value="Unassembled WGS sequence"/>
</dbReference>
<dbReference type="EMBL" id="JACHEF010000004">
    <property type="protein sequence ID" value="MBB6411948.1"/>
    <property type="molecule type" value="Genomic_DNA"/>
</dbReference>
<protein>
    <submittedName>
        <fullName evidence="1">Sugar lactone lactonase YvrE</fullName>
    </submittedName>
</protein>
<dbReference type="SUPFAM" id="SSF63829">
    <property type="entry name" value="Calcium-dependent phosphotriesterase"/>
    <property type="match status" value="1"/>
</dbReference>
<accession>A0A841PH14</accession>
<sequence>MNEVEKLAVEVVATGLGWPEGPTVLPDGRVVIVESYRSQLTAIDHDGTARQFAYVAGAPNACVLGSDGLLMSARTAARPDLGGPQRRCLRHCKAAGRDRRPAFFTCIPDYEGDRQRRNRDWKPTFDRGLRDFSLS</sequence>
<dbReference type="RefSeq" id="WP_184874819.1">
    <property type="nucleotide sequence ID" value="NZ_JACHEF010000004.1"/>
</dbReference>
<name>A0A841PH14_9HYPH</name>
<dbReference type="AlphaFoldDB" id="A0A841PH14"/>
<dbReference type="Gene3D" id="2.120.10.30">
    <property type="entry name" value="TolB, C-terminal domain"/>
    <property type="match status" value="1"/>
</dbReference>
<keyword evidence="2" id="KW-1185">Reference proteome</keyword>
<organism evidence="1 2">
    <name type="scientific">Mesorhizobium sangaii</name>
    <dbReference type="NCBI Taxonomy" id="505389"/>
    <lineage>
        <taxon>Bacteria</taxon>
        <taxon>Pseudomonadati</taxon>
        <taxon>Pseudomonadota</taxon>
        <taxon>Alphaproteobacteria</taxon>
        <taxon>Hyphomicrobiales</taxon>
        <taxon>Phyllobacteriaceae</taxon>
        <taxon>Mesorhizobium</taxon>
    </lineage>
</organism>